<dbReference type="InterPro" id="IPR015943">
    <property type="entry name" value="WD40/YVTN_repeat-like_dom_sf"/>
</dbReference>
<accession>A0A7W9ZFS0</accession>
<keyword evidence="3" id="KW-1185">Reference proteome</keyword>
<dbReference type="InterPro" id="IPR002372">
    <property type="entry name" value="PQQ_rpt_dom"/>
</dbReference>
<organism evidence="2 3">
    <name type="scientific">Novispirillum itersonii</name>
    <name type="common">Aquaspirillum itersonii</name>
    <dbReference type="NCBI Taxonomy" id="189"/>
    <lineage>
        <taxon>Bacteria</taxon>
        <taxon>Pseudomonadati</taxon>
        <taxon>Pseudomonadota</taxon>
        <taxon>Alphaproteobacteria</taxon>
        <taxon>Rhodospirillales</taxon>
        <taxon>Novispirillaceae</taxon>
        <taxon>Novispirillum</taxon>
    </lineage>
</organism>
<reference evidence="2 3" key="1">
    <citation type="submission" date="2020-08" db="EMBL/GenBank/DDBJ databases">
        <title>Genomic Encyclopedia of Type Strains, Phase IV (KMG-IV): sequencing the most valuable type-strain genomes for metagenomic binning, comparative biology and taxonomic classification.</title>
        <authorList>
            <person name="Goeker M."/>
        </authorList>
    </citation>
    <scope>NUCLEOTIDE SEQUENCE [LARGE SCALE GENOMIC DNA]</scope>
    <source>
        <strain evidence="2 3">DSM 11590</strain>
    </source>
</reference>
<name>A0A7W9ZFS0_NOVIT</name>
<dbReference type="EMBL" id="JACIIX010000002">
    <property type="protein sequence ID" value="MBB6209474.1"/>
    <property type="molecule type" value="Genomic_DNA"/>
</dbReference>
<dbReference type="InterPro" id="IPR011047">
    <property type="entry name" value="Quinoprotein_ADH-like_sf"/>
</dbReference>
<evidence type="ECO:0000259" key="1">
    <source>
        <dbReference type="Pfam" id="PF13360"/>
    </source>
</evidence>
<dbReference type="Pfam" id="PF13360">
    <property type="entry name" value="PQQ_2"/>
    <property type="match status" value="1"/>
</dbReference>
<protein>
    <submittedName>
        <fullName evidence="2">Outer membrane protein assembly factor BamB</fullName>
    </submittedName>
</protein>
<evidence type="ECO:0000313" key="3">
    <source>
        <dbReference type="Proteomes" id="UP000544872"/>
    </source>
</evidence>
<sequence>MTVLALAAPLVLSACGDTWFGGTTKPPLPGTRISVLQHENTLKPAEKSTVEIRLPAPEPNDSWPQAGGFSHHSMQHMDIGPAPQKEWSTGVGTGTGKRTAIMAEPVVGDGRVYAVDAQGRATALDARSGSTLWSVDLAPDDEDDNAIIGGGIAYDDGRVFVTTAYAEVIALDAATGKQQWRQKVTAPVRAAPTINGGRVFVATLDNKGLALAADDGRILWTYAGNEEGTTVLAAAAPAVDNGVVVFPFSSGEVVALRVDTGAPLWNDSIIAARRTDATGTLATIAARPVIDNNRLFVIGHSGLMVAIDMRTGDRAWDLELSGLSQPWVAGDYLFAVSVDAQLIAVDARNGKVLWVTPLPLWKNESDKTGRILWTGPVLASDRLILTGSHGEAMSVNPYSGQVLGHMEMPDGITLPPAIAGKALYFLSNNGDIVCLR</sequence>
<dbReference type="SMART" id="SM00564">
    <property type="entry name" value="PQQ"/>
    <property type="match status" value="6"/>
</dbReference>
<dbReference type="PANTHER" id="PTHR34512:SF30">
    <property type="entry name" value="OUTER MEMBRANE PROTEIN ASSEMBLY FACTOR BAMB"/>
    <property type="match status" value="1"/>
</dbReference>
<dbReference type="Proteomes" id="UP000544872">
    <property type="component" value="Unassembled WGS sequence"/>
</dbReference>
<dbReference type="SUPFAM" id="SSF50998">
    <property type="entry name" value="Quinoprotein alcohol dehydrogenase-like"/>
    <property type="match status" value="1"/>
</dbReference>
<dbReference type="InterPro" id="IPR018391">
    <property type="entry name" value="PQQ_b-propeller_rpt"/>
</dbReference>
<gene>
    <name evidence="2" type="ORF">FHS48_000876</name>
</gene>
<dbReference type="Gene3D" id="2.130.10.10">
    <property type="entry name" value="YVTN repeat-like/Quinoprotein amine dehydrogenase"/>
    <property type="match status" value="1"/>
</dbReference>
<feature type="domain" description="Pyrrolo-quinoline quinone repeat" evidence="1">
    <location>
        <begin position="118"/>
        <end position="355"/>
    </location>
</feature>
<proteinExistence type="predicted"/>
<dbReference type="AlphaFoldDB" id="A0A7W9ZFS0"/>
<dbReference type="PANTHER" id="PTHR34512">
    <property type="entry name" value="CELL SURFACE PROTEIN"/>
    <property type="match status" value="1"/>
</dbReference>
<evidence type="ECO:0000313" key="2">
    <source>
        <dbReference type="EMBL" id="MBB6209474.1"/>
    </source>
</evidence>
<comment type="caution">
    <text evidence="2">The sequence shown here is derived from an EMBL/GenBank/DDBJ whole genome shotgun (WGS) entry which is preliminary data.</text>
</comment>